<accession>A0A6A5GB84</accession>
<dbReference type="AlphaFoldDB" id="A0A6A5GB84"/>
<dbReference type="Proteomes" id="UP000483820">
    <property type="component" value="Chromosome V"/>
</dbReference>
<evidence type="ECO:0000313" key="3">
    <source>
        <dbReference type="Proteomes" id="UP000483820"/>
    </source>
</evidence>
<name>A0A6A5GB84_CAERE</name>
<feature type="region of interest" description="Disordered" evidence="1">
    <location>
        <begin position="63"/>
        <end position="85"/>
    </location>
</feature>
<organism evidence="2 3">
    <name type="scientific">Caenorhabditis remanei</name>
    <name type="common">Caenorhabditis vulgaris</name>
    <dbReference type="NCBI Taxonomy" id="31234"/>
    <lineage>
        <taxon>Eukaryota</taxon>
        <taxon>Metazoa</taxon>
        <taxon>Ecdysozoa</taxon>
        <taxon>Nematoda</taxon>
        <taxon>Chromadorea</taxon>
        <taxon>Rhabditida</taxon>
        <taxon>Rhabditina</taxon>
        <taxon>Rhabditomorpha</taxon>
        <taxon>Rhabditoidea</taxon>
        <taxon>Rhabditidae</taxon>
        <taxon>Peloderinae</taxon>
        <taxon>Caenorhabditis</taxon>
    </lineage>
</organism>
<proteinExistence type="predicted"/>
<dbReference type="KEGG" id="crq:GCK72_018223"/>
<evidence type="ECO:0000256" key="1">
    <source>
        <dbReference type="SAM" id="MobiDB-lite"/>
    </source>
</evidence>
<dbReference type="RefSeq" id="XP_053581367.1">
    <property type="nucleotide sequence ID" value="XM_053732454.1"/>
</dbReference>
<dbReference type="CTD" id="78776648"/>
<evidence type="ECO:0000313" key="2">
    <source>
        <dbReference type="EMBL" id="KAF1751669.1"/>
    </source>
</evidence>
<dbReference type="EMBL" id="WUAV01000005">
    <property type="protein sequence ID" value="KAF1751669.1"/>
    <property type="molecule type" value="Genomic_DNA"/>
</dbReference>
<protein>
    <submittedName>
        <fullName evidence="2">Uncharacterized protein</fullName>
    </submittedName>
</protein>
<dbReference type="GeneID" id="78776648"/>
<reference evidence="2 3" key="1">
    <citation type="submission" date="2019-12" db="EMBL/GenBank/DDBJ databases">
        <title>Chromosome-level assembly of the Caenorhabditis remanei genome.</title>
        <authorList>
            <person name="Teterina A.A."/>
            <person name="Willis J.H."/>
            <person name="Phillips P.C."/>
        </authorList>
    </citation>
    <scope>NUCLEOTIDE SEQUENCE [LARGE SCALE GENOMIC DNA]</scope>
    <source>
        <strain evidence="2 3">PX506</strain>
        <tissue evidence="2">Whole organism</tissue>
    </source>
</reference>
<sequence>MQKLWVGEKGSRTFDESEYPQTRIPISKLKRNVDLPSSGSGIQQFFFESNGRAEAAAFASLDIPKNGNPGSFSNASGLPDISRWI</sequence>
<comment type="caution">
    <text evidence="2">The sequence shown here is derived from an EMBL/GenBank/DDBJ whole genome shotgun (WGS) entry which is preliminary data.</text>
</comment>
<gene>
    <name evidence="2" type="ORF">GCK72_018223</name>
</gene>